<dbReference type="GeneID" id="68120523"/>
<dbReference type="SUPFAM" id="SSF55073">
    <property type="entry name" value="Nucleotide cyclase"/>
    <property type="match status" value="1"/>
</dbReference>
<feature type="compositionally biased region" description="Polar residues" evidence="1">
    <location>
        <begin position="144"/>
        <end position="174"/>
    </location>
</feature>
<reference evidence="3 4" key="1">
    <citation type="journal article" date="2019" name="Sci. Rep.">
        <title>Nanopore sequencing improves the draft genome of the human pathogenic amoeba Naegleria fowleri.</title>
        <authorList>
            <person name="Liechti N."/>
            <person name="Schurch N."/>
            <person name="Bruggmann R."/>
            <person name="Wittwer M."/>
        </authorList>
    </citation>
    <scope>NUCLEOTIDE SEQUENCE [LARGE SCALE GENOMIC DNA]</scope>
    <source>
        <strain evidence="3 4">ATCC 30894</strain>
    </source>
</reference>
<dbReference type="OMA" id="LENIVWN"/>
<protein>
    <recommendedName>
        <fullName evidence="5">Guanylate cyclase domain-containing protein</fullName>
    </recommendedName>
</protein>
<keyword evidence="2" id="KW-0472">Membrane</keyword>
<feature type="transmembrane region" description="Helical" evidence="2">
    <location>
        <begin position="23"/>
        <end position="46"/>
    </location>
</feature>
<dbReference type="Proteomes" id="UP000444721">
    <property type="component" value="Unassembled WGS sequence"/>
</dbReference>
<keyword evidence="2" id="KW-1133">Transmembrane helix</keyword>
<sequence length="481" mass="54049">MENLNWKLYIVVYEEDVTLTTTISISVSVGAVVLITCLSLAFGLYLSHVITKPISFLRQQFELIKYMDLDNIHLKSSVFSEINLIFSNLDTTVHWLREIKSFVPENVFLQLQHLDAYHEEEESPQQHSTPIQASDKKDEKLPSQGGSEDNLSNSNREIATRTSASSASELTQSRKSGDVLRGGGVFKMGLTNKECSVLYITLPDYLLLYSHEEISNSFPKIISALSSVSKIFHGNLQIVSNSEFKIVIESKRNAQKPVTYVAQECALKIVKGLEIANALMAQQYTPSFSYYIGVATSSSFVGNLGTSSVRFFSCISQACENAKNLSFLASQLKVHILIDERTQNECRKSFITRPVDRILFEKSVYSSKTVPSISTVYHLIKESFVESDEWLYELQAKNENENCNNLHSVFDLFKPNLSQLEYEDALTSATVKLECYLSKNPNDVVSQKLLAVLGQLTRVEMAQSYHSKVTSHSIIVSGLEY</sequence>
<feature type="region of interest" description="Disordered" evidence="1">
    <location>
        <begin position="119"/>
        <end position="176"/>
    </location>
</feature>
<proteinExistence type="predicted"/>
<evidence type="ECO:0000256" key="2">
    <source>
        <dbReference type="SAM" id="Phobius"/>
    </source>
</evidence>
<evidence type="ECO:0000313" key="3">
    <source>
        <dbReference type="EMBL" id="KAF0980825.1"/>
    </source>
</evidence>
<dbReference type="AlphaFoldDB" id="A0A6A5C5R9"/>
<organism evidence="3 4">
    <name type="scientific">Naegleria fowleri</name>
    <name type="common">Brain eating amoeba</name>
    <dbReference type="NCBI Taxonomy" id="5763"/>
    <lineage>
        <taxon>Eukaryota</taxon>
        <taxon>Discoba</taxon>
        <taxon>Heterolobosea</taxon>
        <taxon>Tetramitia</taxon>
        <taxon>Eutetramitia</taxon>
        <taxon>Vahlkampfiidae</taxon>
        <taxon>Naegleria</taxon>
    </lineage>
</organism>
<evidence type="ECO:0008006" key="5">
    <source>
        <dbReference type="Google" id="ProtNLM"/>
    </source>
</evidence>
<evidence type="ECO:0000313" key="4">
    <source>
        <dbReference type="Proteomes" id="UP000444721"/>
    </source>
</evidence>
<comment type="caution">
    <text evidence="3">The sequence shown here is derived from an EMBL/GenBank/DDBJ whole genome shotgun (WGS) entry which is preliminary data.</text>
</comment>
<evidence type="ECO:0000256" key="1">
    <source>
        <dbReference type="SAM" id="MobiDB-lite"/>
    </source>
</evidence>
<gene>
    <name evidence="3" type="ORF">FDP41_013308</name>
</gene>
<dbReference type="Gene3D" id="3.30.70.1230">
    <property type="entry name" value="Nucleotide cyclase"/>
    <property type="match status" value="1"/>
</dbReference>
<dbReference type="VEuPathDB" id="AmoebaDB:NF0038040"/>
<dbReference type="VEuPathDB" id="AmoebaDB:FDP41_013308"/>
<dbReference type="RefSeq" id="XP_044565538.1">
    <property type="nucleotide sequence ID" value="XM_044703924.1"/>
</dbReference>
<keyword evidence="2" id="KW-0812">Transmembrane</keyword>
<dbReference type="InterPro" id="IPR029787">
    <property type="entry name" value="Nucleotide_cyclase"/>
</dbReference>
<dbReference type="OrthoDB" id="10432747at2759"/>
<dbReference type="EMBL" id="VFQX01000017">
    <property type="protein sequence ID" value="KAF0980825.1"/>
    <property type="molecule type" value="Genomic_DNA"/>
</dbReference>
<dbReference type="VEuPathDB" id="AmoebaDB:NfTy_036840"/>
<name>A0A6A5C5R9_NAEFO</name>
<accession>A0A6A5C5R9</accession>
<keyword evidence="4" id="KW-1185">Reference proteome</keyword>